<feature type="signal peptide" evidence="3">
    <location>
        <begin position="1"/>
        <end position="21"/>
    </location>
</feature>
<evidence type="ECO:0000256" key="3">
    <source>
        <dbReference type="SAM" id="SignalP"/>
    </source>
</evidence>
<sequence length="117" mass="12508">MMPRIVSLLIFLLLQITTTIAHPLSKRKGGGGGRSGGGGGGGTGLSSGSLSWKTVLVIVGSILGTFLLLYIIFWQCVPGGRMFDWVKKVRDQRLEKKWAKYEVKDANASANEGQGGN</sequence>
<dbReference type="KEGG" id="tml:GSTUM_00011975001"/>
<keyword evidence="2" id="KW-0812">Transmembrane</keyword>
<reference evidence="4 5" key="1">
    <citation type="journal article" date="2010" name="Nature">
        <title>Perigord black truffle genome uncovers evolutionary origins and mechanisms of symbiosis.</title>
        <authorList>
            <person name="Martin F."/>
            <person name="Kohler A."/>
            <person name="Murat C."/>
            <person name="Balestrini R."/>
            <person name="Coutinho P.M."/>
            <person name="Jaillon O."/>
            <person name="Montanini B."/>
            <person name="Morin E."/>
            <person name="Noel B."/>
            <person name="Percudani R."/>
            <person name="Porcel B."/>
            <person name="Rubini A."/>
            <person name="Amicucci A."/>
            <person name="Amselem J."/>
            <person name="Anthouard V."/>
            <person name="Arcioni S."/>
            <person name="Artiguenave F."/>
            <person name="Aury J.M."/>
            <person name="Ballario P."/>
            <person name="Bolchi A."/>
            <person name="Brenna A."/>
            <person name="Brun A."/>
            <person name="Buee M."/>
            <person name="Cantarel B."/>
            <person name="Chevalier G."/>
            <person name="Couloux A."/>
            <person name="Da Silva C."/>
            <person name="Denoeud F."/>
            <person name="Duplessis S."/>
            <person name="Ghignone S."/>
            <person name="Hilselberger B."/>
            <person name="Iotti M."/>
            <person name="Marcais B."/>
            <person name="Mello A."/>
            <person name="Miranda M."/>
            <person name="Pacioni G."/>
            <person name="Quesneville H."/>
            <person name="Riccioni C."/>
            <person name="Ruotolo R."/>
            <person name="Splivallo R."/>
            <person name="Stocchi V."/>
            <person name="Tisserant E."/>
            <person name="Viscomi A.R."/>
            <person name="Zambonelli A."/>
            <person name="Zampieri E."/>
            <person name="Henrissat B."/>
            <person name="Lebrun M.H."/>
            <person name="Paolocci F."/>
            <person name="Bonfante P."/>
            <person name="Ottonello S."/>
            <person name="Wincker P."/>
        </authorList>
    </citation>
    <scope>NUCLEOTIDE SEQUENCE [LARGE SCALE GENOMIC DNA]</scope>
    <source>
        <strain evidence="4 5">Mel28</strain>
    </source>
</reference>
<keyword evidence="2" id="KW-0472">Membrane</keyword>
<accession>D5GPQ5</accession>
<feature type="compositionally biased region" description="Gly residues" evidence="1">
    <location>
        <begin position="30"/>
        <end position="45"/>
    </location>
</feature>
<feature type="transmembrane region" description="Helical" evidence="2">
    <location>
        <begin position="55"/>
        <end position="77"/>
    </location>
</feature>
<evidence type="ECO:0000313" key="4">
    <source>
        <dbReference type="EMBL" id="CAZ86498.1"/>
    </source>
</evidence>
<name>D5GPQ5_TUBMM</name>
<keyword evidence="5" id="KW-1185">Reference proteome</keyword>
<dbReference type="EMBL" id="FN430377">
    <property type="protein sequence ID" value="CAZ86498.1"/>
    <property type="molecule type" value="Genomic_DNA"/>
</dbReference>
<dbReference type="InParanoid" id="D5GPQ5"/>
<evidence type="ECO:0000256" key="1">
    <source>
        <dbReference type="SAM" id="MobiDB-lite"/>
    </source>
</evidence>
<evidence type="ECO:0000313" key="5">
    <source>
        <dbReference type="Proteomes" id="UP000006911"/>
    </source>
</evidence>
<protein>
    <submittedName>
        <fullName evidence="4">(Perigord truffle) hypothetical protein</fullName>
    </submittedName>
</protein>
<dbReference type="HOGENOM" id="CLU_2086553_0_0_1"/>
<feature type="chain" id="PRO_5003072240" evidence="3">
    <location>
        <begin position="22"/>
        <end position="117"/>
    </location>
</feature>
<evidence type="ECO:0000256" key="2">
    <source>
        <dbReference type="SAM" id="Phobius"/>
    </source>
</evidence>
<proteinExistence type="predicted"/>
<organism evidence="4 5">
    <name type="scientific">Tuber melanosporum (strain Mel28)</name>
    <name type="common">Perigord black truffle</name>
    <dbReference type="NCBI Taxonomy" id="656061"/>
    <lineage>
        <taxon>Eukaryota</taxon>
        <taxon>Fungi</taxon>
        <taxon>Dikarya</taxon>
        <taxon>Ascomycota</taxon>
        <taxon>Pezizomycotina</taxon>
        <taxon>Pezizomycetes</taxon>
        <taxon>Pezizales</taxon>
        <taxon>Tuberaceae</taxon>
        <taxon>Tuber</taxon>
    </lineage>
</organism>
<dbReference type="AlphaFoldDB" id="D5GPQ5"/>
<keyword evidence="2" id="KW-1133">Transmembrane helix</keyword>
<gene>
    <name evidence="4" type="ORF">GSTUM_00011975001</name>
</gene>
<feature type="region of interest" description="Disordered" evidence="1">
    <location>
        <begin position="25"/>
        <end position="46"/>
    </location>
</feature>
<keyword evidence="3" id="KW-0732">Signal</keyword>
<dbReference type="Proteomes" id="UP000006911">
    <property type="component" value="Unassembled WGS sequence"/>
</dbReference>